<dbReference type="Proteomes" id="UP000436088">
    <property type="component" value="Unassembled WGS sequence"/>
</dbReference>
<keyword evidence="3" id="KW-0067">ATP-binding</keyword>
<evidence type="ECO:0000256" key="1">
    <source>
        <dbReference type="ARBA" id="ARBA00022527"/>
    </source>
</evidence>
<dbReference type="PROSITE" id="PS00108">
    <property type="entry name" value="PROTEIN_KINASE_ST"/>
    <property type="match status" value="1"/>
</dbReference>
<dbReference type="AlphaFoldDB" id="A0A6A2WAU4"/>
<dbReference type="EMBL" id="VEPZ02001782">
    <property type="protein sequence ID" value="KAE8655243.1"/>
    <property type="molecule type" value="Genomic_DNA"/>
</dbReference>
<dbReference type="GO" id="GO:0004674">
    <property type="term" value="F:protein serine/threonine kinase activity"/>
    <property type="evidence" value="ECO:0007669"/>
    <property type="project" value="UniProtKB-KW"/>
</dbReference>
<dbReference type="InterPro" id="IPR024733">
    <property type="entry name" value="NAGLU_tim-barrel"/>
</dbReference>
<evidence type="ECO:0000256" key="3">
    <source>
        <dbReference type="ARBA" id="ARBA00022840"/>
    </source>
</evidence>
<evidence type="ECO:0000313" key="6">
    <source>
        <dbReference type="Proteomes" id="UP000436088"/>
    </source>
</evidence>
<dbReference type="InterPro" id="IPR008271">
    <property type="entry name" value="Ser/Thr_kinase_AS"/>
</dbReference>
<name>A0A6A2WAU4_HIBSY</name>
<dbReference type="Pfam" id="PF00069">
    <property type="entry name" value="Pkinase"/>
    <property type="match status" value="1"/>
</dbReference>
<dbReference type="Gene3D" id="1.10.510.10">
    <property type="entry name" value="Transferase(Phosphotransferase) domain 1"/>
    <property type="match status" value="1"/>
</dbReference>
<keyword evidence="6" id="KW-1185">Reference proteome</keyword>
<proteinExistence type="predicted"/>
<evidence type="ECO:0000256" key="2">
    <source>
        <dbReference type="ARBA" id="ARBA00022741"/>
    </source>
</evidence>
<evidence type="ECO:0000259" key="4">
    <source>
        <dbReference type="PROSITE" id="PS50011"/>
    </source>
</evidence>
<feature type="domain" description="Protein kinase" evidence="4">
    <location>
        <begin position="1"/>
        <end position="262"/>
    </location>
</feature>
<comment type="caution">
    <text evidence="5">The sequence shown here is derived from an EMBL/GenBank/DDBJ whole genome shotgun (WGS) entry which is preliminary data.</text>
</comment>
<keyword evidence="2" id="KW-0547">Nucleotide-binding</keyword>
<dbReference type="SUPFAM" id="SSF56112">
    <property type="entry name" value="Protein kinase-like (PK-like)"/>
    <property type="match status" value="1"/>
</dbReference>
<dbReference type="PANTHER" id="PTHR47989:SF33">
    <property type="entry name" value="SERINE_THREONINE-PROTEIN KINASE PBL7-RELATED"/>
    <property type="match status" value="1"/>
</dbReference>
<protein>
    <recommendedName>
        <fullName evidence="4">Protein kinase domain-containing protein</fullName>
    </recommendedName>
</protein>
<dbReference type="InterPro" id="IPR000719">
    <property type="entry name" value="Prot_kinase_dom"/>
</dbReference>
<keyword evidence="1" id="KW-0418">Kinase</keyword>
<evidence type="ECO:0000313" key="5">
    <source>
        <dbReference type="EMBL" id="KAE8655243.1"/>
    </source>
</evidence>
<sequence length="262" mass="29073">MATGSLSSAIVLMVNYDNEVSDDRAKELKWSRIESLERSISPVAKSLVRFNYGEIVSATRKFSELAPFHSLTDLSNDALATHSPSVGKMIVLDLFGDVKPIWATSSQFYGTPYVWIYSSNGTERCVVHRDIKPSNILLSSKKTPKLCDFGLATWKSAPSIPFLCKTVKGLITGLKPIEARRPPGEENLVLWVGYCLISTLHKLVKVERMVHRNSFPGGKRGAKPLLHRGVAAVEELLDLRLKCTLKNSTQIALLLFGERLFA</sequence>
<keyword evidence="1" id="KW-0723">Serine/threonine-protein kinase</keyword>
<dbReference type="PANTHER" id="PTHR47989">
    <property type="entry name" value="OS01G0750732 PROTEIN"/>
    <property type="match status" value="1"/>
</dbReference>
<organism evidence="5 6">
    <name type="scientific">Hibiscus syriacus</name>
    <name type="common">Rose of Sharon</name>
    <dbReference type="NCBI Taxonomy" id="106335"/>
    <lineage>
        <taxon>Eukaryota</taxon>
        <taxon>Viridiplantae</taxon>
        <taxon>Streptophyta</taxon>
        <taxon>Embryophyta</taxon>
        <taxon>Tracheophyta</taxon>
        <taxon>Spermatophyta</taxon>
        <taxon>Magnoliopsida</taxon>
        <taxon>eudicotyledons</taxon>
        <taxon>Gunneridae</taxon>
        <taxon>Pentapetalae</taxon>
        <taxon>rosids</taxon>
        <taxon>malvids</taxon>
        <taxon>Malvales</taxon>
        <taxon>Malvaceae</taxon>
        <taxon>Malvoideae</taxon>
        <taxon>Hibiscus</taxon>
    </lineage>
</organism>
<dbReference type="InterPro" id="IPR011009">
    <property type="entry name" value="Kinase-like_dom_sf"/>
</dbReference>
<gene>
    <name evidence="5" type="ORF">F3Y22_tig00117034pilonHSYRG01531</name>
</gene>
<accession>A0A6A2WAU4</accession>
<dbReference type="Pfam" id="PF05089">
    <property type="entry name" value="NAGLU"/>
    <property type="match status" value="1"/>
</dbReference>
<keyword evidence="1" id="KW-0808">Transferase</keyword>
<dbReference type="GO" id="GO:0005524">
    <property type="term" value="F:ATP binding"/>
    <property type="evidence" value="ECO:0007669"/>
    <property type="project" value="UniProtKB-KW"/>
</dbReference>
<dbReference type="PROSITE" id="PS50011">
    <property type="entry name" value="PROTEIN_KINASE_DOM"/>
    <property type="match status" value="1"/>
</dbReference>
<reference evidence="5" key="1">
    <citation type="submission" date="2019-09" db="EMBL/GenBank/DDBJ databases">
        <title>Draft genome information of white flower Hibiscus syriacus.</title>
        <authorList>
            <person name="Kim Y.-M."/>
        </authorList>
    </citation>
    <scope>NUCLEOTIDE SEQUENCE [LARGE SCALE GENOMIC DNA]</scope>
    <source>
        <strain evidence="5">YM2019G1</strain>
    </source>
</reference>